<keyword evidence="2" id="KW-1185">Reference proteome</keyword>
<evidence type="ECO:0000313" key="2">
    <source>
        <dbReference type="Proteomes" id="UP000184096"/>
    </source>
</evidence>
<dbReference type="AlphaFoldDB" id="A0A1M7UF99"/>
<dbReference type="Gene3D" id="3.40.1080.10">
    <property type="entry name" value="Glutaconate Coenzyme A-transferase"/>
    <property type="match status" value="2"/>
</dbReference>
<dbReference type="InterPro" id="IPR037171">
    <property type="entry name" value="NagB/RpiA_transferase-like"/>
</dbReference>
<dbReference type="EMBL" id="LT670849">
    <property type="protein sequence ID" value="SHN81600.1"/>
    <property type="molecule type" value="Genomic_DNA"/>
</dbReference>
<dbReference type="PANTHER" id="PTHR43293:SF1">
    <property type="entry name" value="ACETATE COA-TRANSFERASE YDIF"/>
    <property type="match status" value="1"/>
</dbReference>
<dbReference type="Proteomes" id="UP000184096">
    <property type="component" value="Chromosome I"/>
</dbReference>
<organism evidence="1 2">
    <name type="scientific">Bradyrhizobium erythrophlei</name>
    <dbReference type="NCBI Taxonomy" id="1437360"/>
    <lineage>
        <taxon>Bacteria</taxon>
        <taxon>Pseudomonadati</taxon>
        <taxon>Pseudomonadota</taxon>
        <taxon>Alphaproteobacteria</taxon>
        <taxon>Hyphomicrobiales</taxon>
        <taxon>Nitrobacteraceae</taxon>
        <taxon>Bradyrhizobium</taxon>
    </lineage>
</organism>
<gene>
    <name evidence="1" type="ORF">SAMN05444170_4788</name>
</gene>
<dbReference type="GO" id="GO:0008410">
    <property type="term" value="F:CoA-transferase activity"/>
    <property type="evidence" value="ECO:0007669"/>
    <property type="project" value="InterPro"/>
</dbReference>
<sequence length="667" mass="72175">MSQHPALQFLRLSEKGKVVSAAEAVRLIRDGDTVATGGFVGIGFAEEIALALEALYLENETDAPYTQGKPKNLTLVYAAGQGDGKERGLNHFAHDGLVKRVIGGHWGLAPKLQQLAISNQIEAYNLPQGVITHLFRDIAARRPAHISRVGLGTFVDPRNGGGKLNARTSEDLVELIRIGGEDCLLYKTFPINIGIIRATTGDPDGNLTMEKEALTLEALAIAMAAHNSGGLVIAQVERVAESGTLNPRQVKIPGILVDCVVVARPENHWQTFGTQYNPAFSSEIRVRAGSLPALPMSERKIIARRAAFELKANSVVNLGIGMPEGIAAVANEEKIIDLITLTAEPGVIGGIPASGIDFGAAINTQAVIDQPYQFDLYDGGGLDAAFLGLAQVDRSGNLNVSKFGPKLAGAGGFINISQNAKKVVFVGTFGAGKLRINCAEGKLSIIDEARSPKFVEAVEHVTFSGAYAVARGQPGLYVTERCVFTLGSDGLELIEVAPGIDIERDILALMDFKPHVPREPSLMDARIFHEGVMDLRRDMVAIPLDDRFTYDRQQELFFINLERFVVRSQADIEAIHNAVEAKLAPLGRRVYAIVNYDNFSIPPDLLDEYSAMVRSLTDRYYSGVSRYTTSGFLRIKLGEALEGRGLAPHIFESADEARWDAHESGGR</sequence>
<dbReference type="SUPFAM" id="SSF100950">
    <property type="entry name" value="NagB/RpiA/CoA transferase-like"/>
    <property type="match status" value="2"/>
</dbReference>
<dbReference type="SMART" id="SM00882">
    <property type="entry name" value="CoA_trans"/>
    <property type="match status" value="2"/>
</dbReference>
<dbReference type="OrthoDB" id="9805230at2"/>
<name>A0A1M7UF99_9BRAD</name>
<reference evidence="2" key="1">
    <citation type="submission" date="2016-11" db="EMBL/GenBank/DDBJ databases">
        <authorList>
            <person name="Varghese N."/>
            <person name="Submissions S."/>
        </authorList>
    </citation>
    <scope>NUCLEOTIDE SEQUENCE [LARGE SCALE GENOMIC DNA]</scope>
    <source>
        <strain evidence="2">GAS401</strain>
    </source>
</reference>
<dbReference type="InterPro" id="IPR004165">
    <property type="entry name" value="CoA_trans_fam_I"/>
</dbReference>
<dbReference type="Pfam" id="PF01144">
    <property type="entry name" value="CoA_trans"/>
    <property type="match status" value="1"/>
</dbReference>
<evidence type="ECO:0000313" key="1">
    <source>
        <dbReference type="EMBL" id="SHN81600.1"/>
    </source>
</evidence>
<protein>
    <submittedName>
        <fullName evidence="1">Propionate CoA-transferase</fullName>
    </submittedName>
</protein>
<proteinExistence type="predicted"/>
<keyword evidence="1" id="KW-0808">Transferase</keyword>
<dbReference type="RefSeq" id="WP_072821561.1">
    <property type="nucleotide sequence ID" value="NZ_LT670849.1"/>
</dbReference>
<accession>A0A1M7UF99</accession>
<dbReference type="PANTHER" id="PTHR43293">
    <property type="entry name" value="ACETATE COA-TRANSFERASE YDIF"/>
    <property type="match status" value="1"/>
</dbReference>